<dbReference type="InterPro" id="IPR005805">
    <property type="entry name" value="Rieske_Fe-S_prot_C"/>
</dbReference>
<keyword evidence="1" id="KW-0001">2Fe-2S</keyword>
<organism evidence="9 10">
    <name type="scientific">Spirulina subsalsa FACHB-351</name>
    <dbReference type="NCBI Taxonomy" id="234711"/>
    <lineage>
        <taxon>Bacteria</taxon>
        <taxon>Bacillati</taxon>
        <taxon>Cyanobacteriota</taxon>
        <taxon>Cyanophyceae</taxon>
        <taxon>Spirulinales</taxon>
        <taxon>Spirulinaceae</taxon>
        <taxon>Spirulina</taxon>
    </lineage>
</organism>
<comment type="caution">
    <text evidence="9">The sequence shown here is derived from an EMBL/GenBank/DDBJ whole genome shotgun (WGS) entry which is preliminary data.</text>
</comment>
<dbReference type="PROSITE" id="PS51296">
    <property type="entry name" value="RIESKE"/>
    <property type="match status" value="1"/>
</dbReference>
<dbReference type="Proteomes" id="UP001526426">
    <property type="component" value="Unassembled WGS sequence"/>
</dbReference>
<evidence type="ECO:0000259" key="8">
    <source>
        <dbReference type="PROSITE" id="PS51296"/>
    </source>
</evidence>
<comment type="cofactor">
    <cofactor evidence="6">
        <name>[2Fe-2S] cluster</name>
        <dbReference type="ChEBI" id="CHEBI:190135"/>
    </cofactor>
</comment>
<dbReference type="EMBL" id="JAIHOM010000004">
    <property type="protein sequence ID" value="MCW6034903.1"/>
    <property type="molecule type" value="Genomic_DNA"/>
</dbReference>
<evidence type="ECO:0000256" key="7">
    <source>
        <dbReference type="SAM" id="SignalP"/>
    </source>
</evidence>
<dbReference type="PRINTS" id="PR00162">
    <property type="entry name" value="RIESKE"/>
</dbReference>
<evidence type="ECO:0000256" key="2">
    <source>
        <dbReference type="ARBA" id="ARBA00022723"/>
    </source>
</evidence>
<dbReference type="InterPro" id="IPR014349">
    <property type="entry name" value="Rieske_Fe-S_prot"/>
</dbReference>
<evidence type="ECO:0000313" key="9">
    <source>
        <dbReference type="EMBL" id="MCW6034903.1"/>
    </source>
</evidence>
<sequence>MNRRDFLNWIGVGFVASFLPVAIAACSDNEETTTATPGEFQAVATVTALNAEGHLLDESSPIGSISIVENPSNPEQFLAVNPTCTHNGCTVDWNSEAGKYVCPCHGAEYSPEGEVLKGPAMDSLPTYEVKVEGDEILARVI</sequence>
<keyword evidence="5" id="KW-1015">Disulfide bond</keyword>
<evidence type="ECO:0000256" key="4">
    <source>
        <dbReference type="ARBA" id="ARBA00023014"/>
    </source>
</evidence>
<evidence type="ECO:0000256" key="6">
    <source>
        <dbReference type="ARBA" id="ARBA00034078"/>
    </source>
</evidence>
<keyword evidence="10" id="KW-1185">Reference proteome</keyword>
<dbReference type="InterPro" id="IPR017941">
    <property type="entry name" value="Rieske_2Fe-2S"/>
</dbReference>
<dbReference type="Gene3D" id="2.102.10.10">
    <property type="entry name" value="Rieske [2Fe-2S] iron-sulphur domain"/>
    <property type="match status" value="1"/>
</dbReference>
<protein>
    <submittedName>
        <fullName evidence="9">Ubiquinol-cytochrome c reductase iron-sulfur subunit</fullName>
    </submittedName>
</protein>
<accession>A0ABT3L073</accession>
<keyword evidence="2" id="KW-0479">Metal-binding</keyword>
<keyword evidence="4" id="KW-0411">Iron-sulfur</keyword>
<proteinExistence type="predicted"/>
<dbReference type="SUPFAM" id="SSF50022">
    <property type="entry name" value="ISP domain"/>
    <property type="match status" value="1"/>
</dbReference>
<dbReference type="RefSeq" id="WP_265262561.1">
    <property type="nucleotide sequence ID" value="NZ_JAIHOM010000004.1"/>
</dbReference>
<reference evidence="9 10" key="1">
    <citation type="submission" date="2021-08" db="EMBL/GenBank/DDBJ databases">
        <title>Draft genome sequence of Spirulina subsalsa with high tolerance to salinity and hype-accumulation of phycocyanin.</title>
        <authorList>
            <person name="Pei H."/>
            <person name="Jiang L."/>
        </authorList>
    </citation>
    <scope>NUCLEOTIDE SEQUENCE [LARGE SCALE GENOMIC DNA]</scope>
    <source>
        <strain evidence="9 10">FACHB-351</strain>
    </source>
</reference>
<feature type="signal peptide" evidence="7">
    <location>
        <begin position="1"/>
        <end position="24"/>
    </location>
</feature>
<name>A0ABT3L073_9CYAN</name>
<feature type="chain" id="PRO_5047097600" evidence="7">
    <location>
        <begin position="25"/>
        <end position="141"/>
    </location>
</feature>
<dbReference type="InterPro" id="IPR036922">
    <property type="entry name" value="Rieske_2Fe-2S_sf"/>
</dbReference>
<evidence type="ECO:0000256" key="1">
    <source>
        <dbReference type="ARBA" id="ARBA00022714"/>
    </source>
</evidence>
<evidence type="ECO:0000256" key="3">
    <source>
        <dbReference type="ARBA" id="ARBA00023004"/>
    </source>
</evidence>
<gene>
    <name evidence="9" type="ORF">K4A83_01255</name>
</gene>
<dbReference type="PROSITE" id="PS51257">
    <property type="entry name" value="PROKAR_LIPOPROTEIN"/>
    <property type="match status" value="1"/>
</dbReference>
<evidence type="ECO:0000313" key="10">
    <source>
        <dbReference type="Proteomes" id="UP001526426"/>
    </source>
</evidence>
<dbReference type="Pfam" id="PF00355">
    <property type="entry name" value="Rieske"/>
    <property type="match status" value="1"/>
</dbReference>
<keyword evidence="3" id="KW-0408">Iron</keyword>
<dbReference type="PANTHER" id="PTHR10134">
    <property type="entry name" value="CYTOCHROME B-C1 COMPLEX SUBUNIT RIESKE, MITOCHONDRIAL"/>
    <property type="match status" value="1"/>
</dbReference>
<dbReference type="CDD" id="cd03467">
    <property type="entry name" value="Rieske"/>
    <property type="match status" value="1"/>
</dbReference>
<feature type="domain" description="Rieske" evidence="8">
    <location>
        <begin position="53"/>
        <end position="138"/>
    </location>
</feature>
<keyword evidence="7" id="KW-0732">Signal</keyword>
<evidence type="ECO:0000256" key="5">
    <source>
        <dbReference type="ARBA" id="ARBA00023157"/>
    </source>
</evidence>